<reference evidence="10" key="1">
    <citation type="submission" date="2011-07" db="EMBL/GenBank/DDBJ databases">
        <title>Complete genome sequence of Acetobacterium woodii.</title>
        <authorList>
            <person name="Poehlein A."/>
            <person name="Schmidt S."/>
            <person name="Kaster A.-K."/>
            <person name="Goenrich M."/>
            <person name="Vollmers J."/>
            <person name="Thuermer A."/>
            <person name="Gottschalk G."/>
            <person name="Thauer R.K."/>
            <person name="Daniel R."/>
            <person name="Mueller V."/>
        </authorList>
    </citation>
    <scope>NUCLEOTIDE SEQUENCE [LARGE SCALE GENOMIC DNA]</scope>
    <source>
        <strain evidence="10">ATCC 29683 / DSM 1030 / JCM 2381 / KCTC 1655 / WB1</strain>
    </source>
</reference>
<feature type="domain" description="FAD/NAD(P)-binding" evidence="8">
    <location>
        <begin position="1"/>
        <end position="286"/>
    </location>
</feature>
<dbReference type="STRING" id="931626.Awo_c13810"/>
<sequence>MKIIVIGAVAGGTSAAAKARRNNDSADIIIYEKDQDISYSGCGLPYFIGDRVSSVMELTPRSPEFFKSKYAIDIKIRHEVLKIDIPTKTISVKNLETGAIFEDHYDKLIISTGAQAFIPPIKGITNEHVFFLRNVQNALKIKSFIVNQRPKSAVVIGSGFIGFEVMENLMACGIRVTMVERAAKLTPNLDEDMSLYLEKLLSNKDLTILKNANVVEITNQGVLLDDGTLIPGEMIIVATGVKPNVSLAQEAGLLLGVTGAIRVDDRMMTIDTDIYACGDCIETWSTITKKPHYRPLGSTANKTGRICGDNITGGNEIYAGNLSTGIFKIFDISVASTGMSETEALKDGYDIEISHNIKPNQPGYLGGRELLIKAIADRATKKILGVQIIGYEGVDKRLDVFVTLITYGATVDQIFNLDLGYAPPFSTTKDPIHYTGMILDNAINKERKLITPATLKKND</sequence>
<dbReference type="HOGENOM" id="CLU_003291_1_3_9"/>
<keyword evidence="3" id="KW-0285">Flavoprotein</keyword>
<evidence type="ECO:0000256" key="4">
    <source>
        <dbReference type="ARBA" id="ARBA00022827"/>
    </source>
</evidence>
<dbReference type="SUPFAM" id="SSF55424">
    <property type="entry name" value="FAD/NAD-linked reductases, dimerisation (C-terminal) domain"/>
    <property type="match status" value="1"/>
</dbReference>
<evidence type="ECO:0000313" key="10">
    <source>
        <dbReference type="Proteomes" id="UP000007177"/>
    </source>
</evidence>
<dbReference type="InterPro" id="IPR023753">
    <property type="entry name" value="FAD/NAD-binding_dom"/>
</dbReference>
<keyword evidence="6" id="KW-0676">Redox-active center</keyword>
<evidence type="ECO:0000259" key="7">
    <source>
        <dbReference type="Pfam" id="PF02852"/>
    </source>
</evidence>
<comment type="similarity">
    <text evidence="2">Belongs to the class-III pyridine nucleotide-disulfide oxidoreductase family.</text>
</comment>
<dbReference type="Proteomes" id="UP000007177">
    <property type="component" value="Chromosome"/>
</dbReference>
<dbReference type="EMBL" id="CP002987">
    <property type="protein sequence ID" value="AFA48165.1"/>
    <property type="molecule type" value="Genomic_DNA"/>
</dbReference>
<proteinExistence type="inferred from homology"/>
<keyword evidence="4" id="KW-0274">FAD</keyword>
<evidence type="ECO:0000256" key="1">
    <source>
        <dbReference type="ARBA" id="ARBA00001974"/>
    </source>
</evidence>
<dbReference type="PANTHER" id="PTHR43429">
    <property type="entry name" value="PYRIDINE NUCLEOTIDE-DISULFIDE OXIDOREDUCTASE DOMAIN-CONTAINING"/>
    <property type="match status" value="1"/>
</dbReference>
<dbReference type="InterPro" id="IPR036188">
    <property type="entry name" value="FAD/NAD-bd_sf"/>
</dbReference>
<dbReference type="AlphaFoldDB" id="H6LF65"/>
<protein>
    <submittedName>
        <fullName evidence="9">NADH oxidoreductase</fullName>
        <ecNumber evidence="9">1.6.99.3</ecNumber>
    </submittedName>
</protein>
<organism evidence="9 10">
    <name type="scientific">Acetobacterium woodii (strain ATCC 29683 / DSM 1030 / JCM 2381 / KCTC 1655 / WB1)</name>
    <dbReference type="NCBI Taxonomy" id="931626"/>
    <lineage>
        <taxon>Bacteria</taxon>
        <taxon>Bacillati</taxon>
        <taxon>Bacillota</taxon>
        <taxon>Clostridia</taxon>
        <taxon>Eubacteriales</taxon>
        <taxon>Eubacteriaceae</taxon>
        <taxon>Acetobacterium</taxon>
    </lineage>
</organism>
<evidence type="ECO:0000256" key="6">
    <source>
        <dbReference type="ARBA" id="ARBA00023284"/>
    </source>
</evidence>
<keyword evidence="5 9" id="KW-0560">Oxidoreductase</keyword>
<gene>
    <name evidence="9" type="ordered locus">Awo_c13810</name>
</gene>
<evidence type="ECO:0000256" key="5">
    <source>
        <dbReference type="ARBA" id="ARBA00023002"/>
    </source>
</evidence>
<reference evidence="9 10" key="2">
    <citation type="journal article" date="2012" name="PLoS ONE">
        <title>An ancient pathway combining carbon dioxide fixation with the generation and utilization of a sodium ion gradient for ATP synthesis.</title>
        <authorList>
            <person name="Poehlein A."/>
            <person name="Schmidt S."/>
            <person name="Kaster A.K."/>
            <person name="Goenrich M."/>
            <person name="Vollmers J."/>
            <person name="Thurmer A."/>
            <person name="Bertsch J."/>
            <person name="Schuchmann K."/>
            <person name="Voigt B."/>
            <person name="Hecker M."/>
            <person name="Daniel R."/>
            <person name="Thauer R.K."/>
            <person name="Gottschalk G."/>
            <person name="Muller V."/>
        </authorList>
    </citation>
    <scope>NUCLEOTIDE SEQUENCE [LARGE SCALE GENOMIC DNA]</scope>
    <source>
        <strain evidence="10">ATCC 29683 / DSM 1030 / JCM 2381 / KCTC 1655 / WB1</strain>
    </source>
</reference>
<dbReference type="InterPro" id="IPR016156">
    <property type="entry name" value="FAD/NAD-linked_Rdtase_dimer_sf"/>
</dbReference>
<dbReference type="Pfam" id="PF02852">
    <property type="entry name" value="Pyr_redox_dim"/>
    <property type="match status" value="1"/>
</dbReference>
<dbReference type="InterPro" id="IPR050260">
    <property type="entry name" value="FAD-bd_OxRdtase"/>
</dbReference>
<dbReference type="KEGG" id="awo:Awo_c13810"/>
<dbReference type="Pfam" id="PF07992">
    <property type="entry name" value="Pyr_redox_2"/>
    <property type="match status" value="1"/>
</dbReference>
<dbReference type="GO" id="GO:0016491">
    <property type="term" value="F:oxidoreductase activity"/>
    <property type="evidence" value="ECO:0007669"/>
    <property type="project" value="UniProtKB-KW"/>
</dbReference>
<evidence type="ECO:0000256" key="3">
    <source>
        <dbReference type="ARBA" id="ARBA00022630"/>
    </source>
</evidence>
<dbReference type="PRINTS" id="PR00368">
    <property type="entry name" value="FADPNR"/>
</dbReference>
<dbReference type="eggNOG" id="COG0446">
    <property type="taxonomic scope" value="Bacteria"/>
</dbReference>
<dbReference type="RefSeq" id="WP_014355768.1">
    <property type="nucleotide sequence ID" value="NC_016894.1"/>
</dbReference>
<dbReference type="PRINTS" id="PR00411">
    <property type="entry name" value="PNDRDTASEI"/>
</dbReference>
<dbReference type="PANTHER" id="PTHR43429:SF1">
    <property type="entry name" value="NAD(P)H SULFUR OXIDOREDUCTASE (COA-DEPENDENT)"/>
    <property type="match status" value="1"/>
</dbReference>
<feature type="domain" description="Pyridine nucleotide-disulphide oxidoreductase dimerisation" evidence="7">
    <location>
        <begin position="328"/>
        <end position="426"/>
    </location>
</feature>
<evidence type="ECO:0000259" key="8">
    <source>
        <dbReference type="Pfam" id="PF07992"/>
    </source>
</evidence>
<name>H6LF65_ACEWD</name>
<accession>H6LF65</accession>
<dbReference type="EC" id="1.6.99.3" evidence="9"/>
<evidence type="ECO:0000313" key="9">
    <source>
        <dbReference type="EMBL" id="AFA48165.1"/>
    </source>
</evidence>
<dbReference type="Gene3D" id="3.50.50.60">
    <property type="entry name" value="FAD/NAD(P)-binding domain"/>
    <property type="match status" value="2"/>
</dbReference>
<evidence type="ECO:0000256" key="2">
    <source>
        <dbReference type="ARBA" id="ARBA00009130"/>
    </source>
</evidence>
<dbReference type="SUPFAM" id="SSF51905">
    <property type="entry name" value="FAD/NAD(P)-binding domain"/>
    <property type="match status" value="1"/>
</dbReference>
<comment type="cofactor">
    <cofactor evidence="1">
        <name>FAD</name>
        <dbReference type="ChEBI" id="CHEBI:57692"/>
    </cofactor>
</comment>
<keyword evidence="10" id="KW-1185">Reference proteome</keyword>
<dbReference type="InterPro" id="IPR004099">
    <property type="entry name" value="Pyr_nucl-diS_OxRdtase_dimer"/>
</dbReference>